<sequence length="474" mass="50550">MGGRVWREAIVLDAARPALIDGAAELLAAQWPQQGAASRRAAILSHCASRAHQRSALPCHLVLAGDADSVLAHCRLQAACDDADGFSAALTSVVVRAELRGTGVGRKLLVEAEALAAAHGFAYLYLWTHEAQGFYAKCGYAECEKVSLLKPALSKVGGEGVRKLEHMLARRCAAAAASGVSQVAAEAVVREDSVWMRKRLLERVEAAGGRDSWMERVRVALAARRGEAEARVWLAAFEWERQCGPCCGLAALRMARSCTSPPREEGAAEAEEEEGVDSRRVAALCEASGLELELLLERGAPEDAAASLLQAAISRGYSSDGELFDIHHLAELAADVCGLGAAVVLDQRATDEAEGGARRSTGALWREAVPLWLRRGGLVVVPYDKDELHHQPTCRGGHGAHYALLIGLASDAAGEVLLGAHGLSRQPLVMTPAELHESNAQLLQMKRTANSNAWVVGKAGIRLADRALFLWPQS</sequence>
<dbReference type="PANTHER" id="PTHR13538:SF4">
    <property type="entry name" value="N-ALPHA-ACETYLTRANSFERASE 80"/>
    <property type="match status" value="1"/>
</dbReference>
<dbReference type="PANTHER" id="PTHR13538">
    <property type="entry name" value="N-ACETYLTRANSFERASE 6"/>
    <property type="match status" value="1"/>
</dbReference>
<feature type="domain" description="N-acetyltransferase" evidence="1">
    <location>
        <begin position="10"/>
        <end position="165"/>
    </location>
</feature>
<proteinExistence type="predicted"/>
<dbReference type="PROSITE" id="PS51186">
    <property type="entry name" value="GNAT"/>
    <property type="match status" value="1"/>
</dbReference>
<dbReference type="GO" id="GO:0005737">
    <property type="term" value="C:cytoplasm"/>
    <property type="evidence" value="ECO:0007669"/>
    <property type="project" value="TreeGrafter"/>
</dbReference>
<dbReference type="InterPro" id="IPR016181">
    <property type="entry name" value="Acyl_CoA_acyltransferase"/>
</dbReference>
<dbReference type="Gene3D" id="3.40.630.30">
    <property type="match status" value="1"/>
</dbReference>
<name>A0AB34JKB9_PRYPA</name>
<dbReference type="Proteomes" id="UP001515480">
    <property type="component" value="Unassembled WGS sequence"/>
</dbReference>
<dbReference type="GO" id="GO:0008080">
    <property type="term" value="F:N-acetyltransferase activity"/>
    <property type="evidence" value="ECO:0007669"/>
    <property type="project" value="InterPro"/>
</dbReference>
<evidence type="ECO:0000259" key="1">
    <source>
        <dbReference type="PROSITE" id="PS51186"/>
    </source>
</evidence>
<reference evidence="2 3" key="1">
    <citation type="journal article" date="2024" name="Science">
        <title>Giant polyketide synthase enzymes in the biosynthesis of giant marine polyether toxins.</title>
        <authorList>
            <person name="Fallon T.R."/>
            <person name="Shende V.V."/>
            <person name="Wierzbicki I.H."/>
            <person name="Pendleton A.L."/>
            <person name="Watervoot N.F."/>
            <person name="Auber R.P."/>
            <person name="Gonzalez D.J."/>
            <person name="Wisecaver J.H."/>
            <person name="Moore B.S."/>
        </authorList>
    </citation>
    <scope>NUCLEOTIDE SEQUENCE [LARGE SCALE GENOMIC DNA]</scope>
    <source>
        <strain evidence="2 3">12B1</strain>
    </source>
</reference>
<accession>A0AB34JKB9</accession>
<dbReference type="InterPro" id="IPR000182">
    <property type="entry name" value="GNAT_dom"/>
</dbReference>
<dbReference type="AlphaFoldDB" id="A0AB34JKB9"/>
<organism evidence="2 3">
    <name type="scientific">Prymnesium parvum</name>
    <name type="common">Toxic golden alga</name>
    <dbReference type="NCBI Taxonomy" id="97485"/>
    <lineage>
        <taxon>Eukaryota</taxon>
        <taxon>Haptista</taxon>
        <taxon>Haptophyta</taxon>
        <taxon>Prymnesiophyceae</taxon>
        <taxon>Prymnesiales</taxon>
        <taxon>Prymnesiaceae</taxon>
        <taxon>Prymnesium</taxon>
    </lineage>
</organism>
<dbReference type="Pfam" id="PF13508">
    <property type="entry name" value="Acetyltransf_7"/>
    <property type="match status" value="1"/>
</dbReference>
<protein>
    <recommendedName>
        <fullName evidence="1">N-acetyltransferase domain-containing protein</fullName>
    </recommendedName>
</protein>
<comment type="caution">
    <text evidence="2">The sequence shown here is derived from an EMBL/GenBank/DDBJ whole genome shotgun (WGS) entry which is preliminary data.</text>
</comment>
<dbReference type="Pfam" id="PF21646">
    <property type="entry name" value="ACTMAP-like_C"/>
    <property type="match status" value="1"/>
</dbReference>
<evidence type="ECO:0000313" key="3">
    <source>
        <dbReference type="Proteomes" id="UP001515480"/>
    </source>
</evidence>
<evidence type="ECO:0000313" key="2">
    <source>
        <dbReference type="EMBL" id="KAL1521423.1"/>
    </source>
</evidence>
<gene>
    <name evidence="2" type="ORF">AB1Y20_021087</name>
</gene>
<dbReference type="EMBL" id="JBGBPQ010000007">
    <property type="protein sequence ID" value="KAL1521423.1"/>
    <property type="molecule type" value="Genomic_DNA"/>
</dbReference>
<keyword evidence="3" id="KW-1185">Reference proteome</keyword>
<dbReference type="GO" id="GO:1905502">
    <property type="term" value="F:acetyl-CoA binding"/>
    <property type="evidence" value="ECO:0007669"/>
    <property type="project" value="TreeGrafter"/>
</dbReference>
<dbReference type="SUPFAM" id="SSF55729">
    <property type="entry name" value="Acyl-CoA N-acyltransferases (Nat)"/>
    <property type="match status" value="1"/>
</dbReference>
<dbReference type="InterPro" id="IPR039840">
    <property type="entry name" value="NAA80"/>
</dbReference>